<reference evidence="2 3" key="1">
    <citation type="submission" date="2018-11" db="EMBL/GenBank/DDBJ databases">
        <authorList>
            <consortium name="Pathogen Informatics"/>
        </authorList>
    </citation>
    <scope>NUCLEOTIDE SEQUENCE [LARGE SCALE GENOMIC DNA]</scope>
</reference>
<evidence type="ECO:0000313" key="2">
    <source>
        <dbReference type="EMBL" id="VDM65665.1"/>
    </source>
</evidence>
<feature type="compositionally biased region" description="Basic and acidic residues" evidence="1">
    <location>
        <begin position="1"/>
        <end position="13"/>
    </location>
</feature>
<organism evidence="2 3">
    <name type="scientific">Strongylus vulgaris</name>
    <name type="common">Blood worm</name>
    <dbReference type="NCBI Taxonomy" id="40348"/>
    <lineage>
        <taxon>Eukaryota</taxon>
        <taxon>Metazoa</taxon>
        <taxon>Ecdysozoa</taxon>
        <taxon>Nematoda</taxon>
        <taxon>Chromadorea</taxon>
        <taxon>Rhabditida</taxon>
        <taxon>Rhabditina</taxon>
        <taxon>Rhabditomorpha</taxon>
        <taxon>Strongyloidea</taxon>
        <taxon>Strongylidae</taxon>
        <taxon>Strongylus</taxon>
    </lineage>
</organism>
<dbReference type="EMBL" id="UYYB01001156">
    <property type="protein sequence ID" value="VDM65665.1"/>
    <property type="molecule type" value="Genomic_DNA"/>
</dbReference>
<evidence type="ECO:0000256" key="1">
    <source>
        <dbReference type="SAM" id="MobiDB-lite"/>
    </source>
</evidence>
<keyword evidence="3" id="KW-1185">Reference proteome</keyword>
<gene>
    <name evidence="2" type="ORF">SVUK_LOCUS663</name>
</gene>
<dbReference type="OrthoDB" id="5813130at2759"/>
<dbReference type="Proteomes" id="UP000270094">
    <property type="component" value="Unassembled WGS sequence"/>
</dbReference>
<feature type="region of interest" description="Disordered" evidence="1">
    <location>
        <begin position="1"/>
        <end position="23"/>
    </location>
</feature>
<accession>A0A3P7K386</accession>
<proteinExistence type="predicted"/>
<sequence length="199" mass="23154">MKDSSPYDIEKINRDHRRHTSADNELCSEEVHVRGAVAARLEGVYSPRYINFFCQLHYGQNYQHPELDIRELLEQEKMIEALPASTNLCSVAGWRTRLLTKLRMKLTELEEHYQRSVHGDWNRHLEVLKGDGPTTSGVSFTFFDDLRLVDDFFTKAYDVAKKNILCQSRIRYPIPALPRQVDLAILRLVSDIKTLNNFC</sequence>
<name>A0A3P7K386_STRVU</name>
<dbReference type="AlphaFoldDB" id="A0A3P7K386"/>
<protein>
    <submittedName>
        <fullName evidence="2">Uncharacterized protein</fullName>
    </submittedName>
</protein>
<evidence type="ECO:0000313" key="3">
    <source>
        <dbReference type="Proteomes" id="UP000270094"/>
    </source>
</evidence>